<sequence>MTSNIQLDSSGRLKHLLTLEGLSKPLILQILDQAAAFADATQGRDKKLDHLRGRTVINLFFEASTRTRTTFELAATRLSADVLNLQVAASSTSKGETLLDTLKTLEAMQADMFVIRHDASGAAHFFAEHAAPGVAILNAGDGRHAHPTQGLLDMYTIRKAKGDFSKLKVAIVGDVVHSRVARSNIHALRTLGAKEIRVVAPPTLVPAGIEQMGVKVFHSLEAGLDGVDVVILLRLQKERMLGAFLPSMSEFHRDFGLTKARIKHLKPDAIIMHPGPINRGVEIEGDVAYGPRSLILQQVSHGIAVRMAVMAMILGREPETEVAPKTKTKKSARAAR</sequence>
<evidence type="ECO:0000313" key="11">
    <source>
        <dbReference type="Proteomes" id="UP000244248"/>
    </source>
</evidence>
<dbReference type="EMBL" id="QANS01000002">
    <property type="protein sequence ID" value="PTU32264.1"/>
    <property type="molecule type" value="Genomic_DNA"/>
</dbReference>
<dbReference type="GO" id="GO:0005829">
    <property type="term" value="C:cytosol"/>
    <property type="evidence" value="ECO:0007669"/>
    <property type="project" value="TreeGrafter"/>
</dbReference>
<evidence type="ECO:0000256" key="3">
    <source>
        <dbReference type="ARBA" id="ARBA00022679"/>
    </source>
</evidence>
<feature type="binding site" evidence="7">
    <location>
        <position position="275"/>
    </location>
    <ligand>
        <name>carbamoyl phosphate</name>
        <dbReference type="ChEBI" id="CHEBI:58228"/>
    </ligand>
</feature>
<accession>A0A2T5MI76</accession>
<feature type="binding site" evidence="7">
    <location>
        <position position="149"/>
    </location>
    <ligand>
        <name>carbamoyl phosphate</name>
        <dbReference type="ChEBI" id="CHEBI:58228"/>
    </ligand>
</feature>
<dbReference type="PRINTS" id="PR00100">
    <property type="entry name" value="AOTCASE"/>
</dbReference>
<dbReference type="InterPro" id="IPR006130">
    <property type="entry name" value="Asp/Orn_carbamoylTrfase"/>
</dbReference>
<dbReference type="GO" id="GO:0016597">
    <property type="term" value="F:amino acid binding"/>
    <property type="evidence" value="ECO:0007669"/>
    <property type="project" value="InterPro"/>
</dbReference>
<evidence type="ECO:0000259" key="8">
    <source>
        <dbReference type="Pfam" id="PF00185"/>
    </source>
</evidence>
<dbReference type="EC" id="2.1.3.2" evidence="7"/>
<reference evidence="10 11" key="1">
    <citation type="submission" date="2018-04" db="EMBL/GenBank/DDBJ databases">
        <title>Novel species isolated from glacier.</title>
        <authorList>
            <person name="Liu Q."/>
            <person name="Xin Y.-H."/>
        </authorList>
    </citation>
    <scope>NUCLEOTIDE SEQUENCE [LARGE SCALE GENOMIC DNA]</scope>
    <source>
        <strain evidence="10 11">GT1R17</strain>
    </source>
</reference>
<dbReference type="AlphaFoldDB" id="A0A2T5MI76"/>
<feature type="binding site" evidence="7">
    <location>
        <position position="179"/>
    </location>
    <ligand>
        <name>L-aspartate</name>
        <dbReference type="ChEBI" id="CHEBI:29991"/>
    </ligand>
</feature>
<dbReference type="PANTHER" id="PTHR45753:SF6">
    <property type="entry name" value="ASPARTATE CARBAMOYLTRANSFERASE"/>
    <property type="match status" value="1"/>
</dbReference>
<gene>
    <name evidence="7 10" type="primary">pyrB</name>
    <name evidence="10" type="ORF">CJD38_06325</name>
</gene>
<feature type="binding site" evidence="7">
    <location>
        <position position="234"/>
    </location>
    <ligand>
        <name>L-aspartate</name>
        <dbReference type="ChEBI" id="CHEBI:29991"/>
    </ligand>
</feature>
<feature type="domain" description="Aspartate/ornithine carbamoyltransferase carbamoyl-P binding" evidence="9">
    <location>
        <begin position="14"/>
        <end position="158"/>
    </location>
</feature>
<comment type="pathway">
    <text evidence="1 7">Pyrimidine metabolism; UMP biosynthesis via de novo pathway; (S)-dihydroorotate from bicarbonate: step 2/3.</text>
</comment>
<feature type="binding site" evidence="7">
    <location>
        <position position="67"/>
    </location>
    <ligand>
        <name>carbamoyl phosphate</name>
        <dbReference type="ChEBI" id="CHEBI:58228"/>
    </ligand>
</feature>
<dbReference type="GO" id="GO:0006207">
    <property type="term" value="P:'de novo' pyrimidine nucleobase biosynthetic process"/>
    <property type="evidence" value="ECO:0007669"/>
    <property type="project" value="InterPro"/>
</dbReference>
<dbReference type="InterPro" id="IPR036901">
    <property type="entry name" value="Asp/Orn_carbamoylTrfase_sf"/>
</dbReference>
<dbReference type="InterPro" id="IPR006132">
    <property type="entry name" value="Asp/Orn_carbamoyltranf_P-bd"/>
</dbReference>
<dbReference type="FunFam" id="3.40.50.1370:FF:000007">
    <property type="entry name" value="Aspartate carbamoyltransferase"/>
    <property type="match status" value="1"/>
</dbReference>
<dbReference type="GO" id="GO:0004070">
    <property type="term" value="F:aspartate carbamoyltransferase activity"/>
    <property type="evidence" value="ECO:0007669"/>
    <property type="project" value="UniProtKB-UniRule"/>
</dbReference>
<evidence type="ECO:0000256" key="4">
    <source>
        <dbReference type="ARBA" id="ARBA00022975"/>
    </source>
</evidence>
<feature type="domain" description="Aspartate/ornithine carbamoyltransferase Asp/Orn-binding" evidence="8">
    <location>
        <begin position="166"/>
        <end position="312"/>
    </location>
</feature>
<dbReference type="GO" id="GO:0044205">
    <property type="term" value="P:'de novo' UMP biosynthetic process"/>
    <property type="evidence" value="ECO:0007669"/>
    <property type="project" value="UniProtKB-UniRule"/>
</dbReference>
<dbReference type="RefSeq" id="WP_107939457.1">
    <property type="nucleotide sequence ID" value="NZ_QANS01000002.1"/>
</dbReference>
<dbReference type="GO" id="GO:0006520">
    <property type="term" value="P:amino acid metabolic process"/>
    <property type="evidence" value="ECO:0007669"/>
    <property type="project" value="InterPro"/>
</dbReference>
<comment type="similarity">
    <text evidence="2 7">Belongs to the aspartate/ornithine carbamoyltransferase superfamily. ATCase family.</text>
</comment>
<dbReference type="OrthoDB" id="9774690at2"/>
<keyword evidence="4 7" id="KW-0665">Pyrimidine biosynthesis</keyword>
<feature type="binding site" evidence="7">
    <location>
        <position position="116"/>
    </location>
    <ligand>
        <name>carbamoyl phosphate</name>
        <dbReference type="ChEBI" id="CHEBI:58228"/>
    </ligand>
</feature>
<dbReference type="InterPro" id="IPR006131">
    <property type="entry name" value="Asp_carbamoyltransf_Asp/Orn-bd"/>
</dbReference>
<evidence type="ECO:0000259" key="9">
    <source>
        <dbReference type="Pfam" id="PF02729"/>
    </source>
</evidence>
<dbReference type="InterPro" id="IPR002082">
    <property type="entry name" value="Asp_carbamoyltransf"/>
</dbReference>
<evidence type="ECO:0000256" key="6">
    <source>
        <dbReference type="ARBA" id="ARBA00048859"/>
    </source>
</evidence>
<name>A0A2T5MI76_9GAMM</name>
<feature type="binding site" evidence="7">
    <location>
        <position position="66"/>
    </location>
    <ligand>
        <name>carbamoyl phosphate</name>
        <dbReference type="ChEBI" id="CHEBI:58228"/>
    </ligand>
</feature>
<comment type="function">
    <text evidence="5 7">Catalyzes the condensation of carbamoyl phosphate and aspartate to form carbamoyl aspartate and inorganic phosphate, the committed step in the de novo pyrimidine nucleotide biosynthesis pathway.</text>
</comment>
<dbReference type="PRINTS" id="PR00101">
    <property type="entry name" value="ATCASE"/>
</dbReference>
<feature type="binding site" evidence="7">
    <location>
        <position position="94"/>
    </location>
    <ligand>
        <name>L-aspartate</name>
        <dbReference type="ChEBI" id="CHEBI:29991"/>
    </ligand>
</feature>
<evidence type="ECO:0000256" key="5">
    <source>
        <dbReference type="ARBA" id="ARBA00043884"/>
    </source>
</evidence>
<comment type="catalytic activity">
    <reaction evidence="6 7">
        <text>carbamoyl phosphate + L-aspartate = N-carbamoyl-L-aspartate + phosphate + H(+)</text>
        <dbReference type="Rhea" id="RHEA:20013"/>
        <dbReference type="ChEBI" id="CHEBI:15378"/>
        <dbReference type="ChEBI" id="CHEBI:29991"/>
        <dbReference type="ChEBI" id="CHEBI:32814"/>
        <dbReference type="ChEBI" id="CHEBI:43474"/>
        <dbReference type="ChEBI" id="CHEBI:58228"/>
        <dbReference type="EC" id="2.1.3.2"/>
    </reaction>
</comment>
<dbReference type="UniPathway" id="UPA00070">
    <property type="reaction ID" value="UER00116"/>
</dbReference>
<organism evidence="10 11">
    <name type="scientific">Stenotrophobium rhamnosiphilum</name>
    <dbReference type="NCBI Taxonomy" id="2029166"/>
    <lineage>
        <taxon>Bacteria</taxon>
        <taxon>Pseudomonadati</taxon>
        <taxon>Pseudomonadota</taxon>
        <taxon>Gammaproteobacteria</taxon>
        <taxon>Nevskiales</taxon>
        <taxon>Nevskiaceae</taxon>
        <taxon>Stenotrophobium</taxon>
    </lineage>
</organism>
<feature type="binding site" evidence="7">
    <location>
        <position position="146"/>
    </location>
    <ligand>
        <name>carbamoyl phosphate</name>
        <dbReference type="ChEBI" id="CHEBI:58228"/>
    </ligand>
</feature>
<dbReference type="Pfam" id="PF00185">
    <property type="entry name" value="OTCace"/>
    <property type="match status" value="1"/>
</dbReference>
<proteinExistence type="inferred from homology"/>
<evidence type="ECO:0000256" key="2">
    <source>
        <dbReference type="ARBA" id="ARBA00008896"/>
    </source>
</evidence>
<feature type="binding site" evidence="7">
    <location>
        <position position="276"/>
    </location>
    <ligand>
        <name>carbamoyl phosphate</name>
        <dbReference type="ChEBI" id="CHEBI:58228"/>
    </ligand>
</feature>
<evidence type="ECO:0000256" key="1">
    <source>
        <dbReference type="ARBA" id="ARBA00004852"/>
    </source>
</evidence>
<comment type="subunit">
    <text evidence="7">Heterododecamer (2C3:3R2) of six catalytic PyrB chains organized as two trimers (C3), and six regulatory PyrI chains organized as three dimers (R2).</text>
</comment>
<dbReference type="HAMAP" id="MF_00001">
    <property type="entry name" value="Asp_carb_tr"/>
    <property type="match status" value="1"/>
</dbReference>
<dbReference type="Proteomes" id="UP000244248">
    <property type="component" value="Unassembled WGS sequence"/>
</dbReference>
<dbReference type="Gene3D" id="3.40.50.1370">
    <property type="entry name" value="Aspartate/ornithine carbamoyltransferase"/>
    <property type="match status" value="2"/>
</dbReference>
<dbReference type="PROSITE" id="PS00097">
    <property type="entry name" value="CARBAMOYLTRANSFERASE"/>
    <property type="match status" value="1"/>
</dbReference>
<comment type="caution">
    <text evidence="10">The sequence shown here is derived from an EMBL/GenBank/DDBJ whole genome shotgun (WGS) entry which is preliminary data.</text>
</comment>
<dbReference type="SUPFAM" id="SSF53671">
    <property type="entry name" value="Aspartate/ornithine carbamoyltransferase"/>
    <property type="match status" value="1"/>
</dbReference>
<dbReference type="Pfam" id="PF02729">
    <property type="entry name" value="OTCace_N"/>
    <property type="match status" value="1"/>
</dbReference>
<dbReference type="PANTHER" id="PTHR45753">
    <property type="entry name" value="ORNITHINE CARBAMOYLTRANSFERASE, MITOCHONDRIAL"/>
    <property type="match status" value="1"/>
</dbReference>
<keyword evidence="3 7" id="KW-0808">Transferase</keyword>
<evidence type="ECO:0000256" key="7">
    <source>
        <dbReference type="HAMAP-Rule" id="MF_00001"/>
    </source>
</evidence>
<evidence type="ECO:0000313" key="10">
    <source>
        <dbReference type="EMBL" id="PTU32264.1"/>
    </source>
</evidence>
<keyword evidence="11" id="KW-1185">Reference proteome</keyword>
<dbReference type="NCBIfam" id="NF002032">
    <property type="entry name" value="PRK00856.1"/>
    <property type="match status" value="1"/>
</dbReference>
<protein>
    <recommendedName>
        <fullName evidence="7">Aspartate carbamoyltransferase</fullName>
        <ecNumber evidence="7">2.1.3.2</ecNumber>
    </recommendedName>
    <alternativeName>
        <fullName evidence="7">Aspartate transcarbamylase</fullName>
        <shortName evidence="7">ATCase</shortName>
    </alternativeName>
</protein>
<dbReference type="NCBIfam" id="TIGR00670">
    <property type="entry name" value="asp_carb_tr"/>
    <property type="match status" value="1"/>
</dbReference>